<proteinExistence type="predicted"/>
<comment type="caution">
    <text evidence="2">The sequence shown here is derived from an EMBL/GenBank/DDBJ whole genome shotgun (WGS) entry which is preliminary data.</text>
</comment>
<dbReference type="InterPro" id="IPR005162">
    <property type="entry name" value="Retrotrans_gag_dom"/>
</dbReference>
<accession>A0ABV6C679</accession>
<name>A0ABV6C679_9ACTN</name>
<evidence type="ECO:0000313" key="2">
    <source>
        <dbReference type="EMBL" id="MFC0083212.1"/>
    </source>
</evidence>
<keyword evidence="3" id="KW-1185">Reference proteome</keyword>
<evidence type="ECO:0000313" key="3">
    <source>
        <dbReference type="Proteomes" id="UP001589788"/>
    </source>
</evidence>
<gene>
    <name evidence="2" type="ORF">ACFFRE_13855</name>
</gene>
<dbReference type="EMBL" id="JBHLYQ010000352">
    <property type="protein sequence ID" value="MFC0083212.1"/>
    <property type="molecule type" value="Genomic_DNA"/>
</dbReference>
<feature type="domain" description="Retrotransposon gag" evidence="1">
    <location>
        <begin position="95"/>
        <end position="176"/>
    </location>
</feature>
<sequence length="180" mass="21471">MTGKRCNRDQEEAQAGMEGLMAMLSQFNQAMARVEQVGTQPHQPRNNMATLDQFMRERPPIFSGCTDPIKAEEWLASLEKIFRALQCDEQEKARMAIYRLEGDANRWWEEFEARKTPEEIQEIDWEAFKELFLRRYFPHTERTIMETQFLELEQKEGESLAEYERNFFILSRYAPNFIEI</sequence>
<organism evidence="2 3">
    <name type="scientific">Aciditerrimonas ferrireducens</name>
    <dbReference type="NCBI Taxonomy" id="667306"/>
    <lineage>
        <taxon>Bacteria</taxon>
        <taxon>Bacillati</taxon>
        <taxon>Actinomycetota</taxon>
        <taxon>Acidimicrobiia</taxon>
        <taxon>Acidimicrobiales</taxon>
        <taxon>Acidimicrobiaceae</taxon>
        <taxon>Aciditerrimonas</taxon>
    </lineage>
</organism>
<dbReference type="RefSeq" id="WP_377790963.1">
    <property type="nucleotide sequence ID" value="NZ_JBHLYQ010000352.1"/>
</dbReference>
<dbReference type="Proteomes" id="UP001589788">
    <property type="component" value="Unassembled WGS sequence"/>
</dbReference>
<reference evidence="2 3" key="1">
    <citation type="submission" date="2024-09" db="EMBL/GenBank/DDBJ databases">
        <authorList>
            <person name="Sun Q."/>
            <person name="Mori K."/>
        </authorList>
    </citation>
    <scope>NUCLEOTIDE SEQUENCE [LARGE SCALE GENOMIC DNA]</scope>
    <source>
        <strain evidence="2 3">JCM 15389</strain>
    </source>
</reference>
<evidence type="ECO:0000259" key="1">
    <source>
        <dbReference type="Pfam" id="PF03732"/>
    </source>
</evidence>
<dbReference type="PANTHER" id="PTHR33223:SF11">
    <property type="entry name" value="ELEMENT PROTEIN, PUTATIVE-RELATED"/>
    <property type="match status" value="1"/>
</dbReference>
<protein>
    <recommendedName>
        <fullName evidence="1">Retrotransposon gag domain-containing protein</fullName>
    </recommendedName>
</protein>
<dbReference type="PANTHER" id="PTHR33223">
    <property type="entry name" value="CCHC-TYPE DOMAIN-CONTAINING PROTEIN"/>
    <property type="match status" value="1"/>
</dbReference>
<dbReference type="Pfam" id="PF03732">
    <property type="entry name" value="Retrotrans_gag"/>
    <property type="match status" value="1"/>
</dbReference>